<accession>G9PHI3</accession>
<protein>
    <recommendedName>
        <fullName evidence="4">DUF3499 domain-containing protein</fullName>
    </recommendedName>
</protein>
<dbReference type="RefSeq" id="WP_005987543.1">
    <property type="nucleotide sequence ID" value="NZ_JH470339.1"/>
</dbReference>
<feature type="compositionally biased region" description="Basic and acidic residues" evidence="1">
    <location>
        <begin position="93"/>
        <end position="102"/>
    </location>
</feature>
<dbReference type="InterPro" id="IPR021888">
    <property type="entry name" value="DUF3499"/>
</dbReference>
<organism evidence="2 3">
    <name type="scientific">Actinomyces graevenitzii C83</name>
    <dbReference type="NCBI Taxonomy" id="435830"/>
    <lineage>
        <taxon>Bacteria</taxon>
        <taxon>Bacillati</taxon>
        <taxon>Actinomycetota</taxon>
        <taxon>Actinomycetes</taxon>
        <taxon>Actinomycetales</taxon>
        <taxon>Actinomycetaceae</taxon>
        <taxon>Actinomyces</taxon>
    </lineage>
</organism>
<evidence type="ECO:0000313" key="2">
    <source>
        <dbReference type="EMBL" id="EHM87332.1"/>
    </source>
</evidence>
<dbReference type="OrthoDB" id="3216194at2"/>
<dbReference type="STRING" id="435830.HMPREF0045_01711"/>
<dbReference type="Proteomes" id="UP000003822">
    <property type="component" value="Unassembled WGS sequence"/>
</dbReference>
<dbReference type="eggNOG" id="ENOG5032RR4">
    <property type="taxonomic scope" value="Bacteria"/>
</dbReference>
<dbReference type="HOGENOM" id="CLU_095649_1_0_11"/>
<evidence type="ECO:0000256" key="1">
    <source>
        <dbReference type="SAM" id="MobiDB-lite"/>
    </source>
</evidence>
<gene>
    <name evidence="2" type="ORF">HMPREF0045_01711</name>
</gene>
<proteinExistence type="predicted"/>
<dbReference type="Pfam" id="PF12005">
    <property type="entry name" value="DUF3499"/>
    <property type="match status" value="1"/>
</dbReference>
<dbReference type="AlphaFoldDB" id="G9PHI3"/>
<evidence type="ECO:0000313" key="3">
    <source>
        <dbReference type="Proteomes" id="UP000003822"/>
    </source>
</evidence>
<name>G9PHI3_9ACTO</name>
<comment type="caution">
    <text evidence="2">The sequence shown here is derived from an EMBL/GenBank/DDBJ whole genome shotgun (WGS) entry which is preliminary data.</text>
</comment>
<feature type="region of interest" description="Disordered" evidence="1">
    <location>
        <begin position="87"/>
        <end position="134"/>
    </location>
</feature>
<reference evidence="2 3" key="1">
    <citation type="submission" date="2011-10" db="EMBL/GenBank/DDBJ databases">
        <title>The Genome Sequence of Actinomyces graevenitzii C83.</title>
        <authorList>
            <consortium name="The Broad Institute Genome Sequencing Platform"/>
            <consortium name="The Broad Institute Genome Sequencing Center for Infectious Disease"/>
            <person name="Earl A."/>
            <person name="Ward D."/>
            <person name="Feldgarden M."/>
            <person name="Gevers D."/>
            <person name="Sibley C.D."/>
            <person name="Field T.R."/>
            <person name="Grinwis M."/>
            <person name="Eshaghurshan C.S."/>
            <person name="Surette M.G."/>
            <person name="Young S.K."/>
            <person name="Zeng Q."/>
            <person name="Gargeya S."/>
            <person name="Fitzgerald M."/>
            <person name="Haas B."/>
            <person name="Abouelleil A."/>
            <person name="Alvarado L."/>
            <person name="Arachchi H.M."/>
            <person name="Berlin A."/>
            <person name="Brown A."/>
            <person name="Chapman S.B."/>
            <person name="Chen Z."/>
            <person name="Dunbar C."/>
            <person name="Freedman E."/>
            <person name="Gearin G."/>
            <person name="Goldberg J."/>
            <person name="Griggs A."/>
            <person name="Gujja S."/>
            <person name="Heiman D."/>
            <person name="Howarth C."/>
            <person name="Larson L."/>
            <person name="Lui A."/>
            <person name="MacDonald P.J.P."/>
            <person name="Montmayeur A."/>
            <person name="Murphy C."/>
            <person name="Neiman D."/>
            <person name="Pearson M."/>
            <person name="Priest M."/>
            <person name="Roberts A."/>
            <person name="Saif S."/>
            <person name="Shea T."/>
            <person name="Shenoy N."/>
            <person name="Sisk P."/>
            <person name="Stolte C."/>
            <person name="Sykes S."/>
            <person name="Wortman J."/>
            <person name="Nusbaum C."/>
            <person name="Birren B."/>
        </authorList>
    </citation>
    <scope>NUCLEOTIDE SEQUENCE [LARGE SCALE GENOMIC DNA]</scope>
    <source>
        <strain evidence="2 3">C83</strain>
    </source>
</reference>
<keyword evidence="3" id="KW-1185">Reference proteome</keyword>
<dbReference type="PATRIC" id="fig|435830.3.peg.1644"/>
<evidence type="ECO:0008006" key="4">
    <source>
        <dbReference type="Google" id="ProtNLM"/>
    </source>
</evidence>
<sequence>MRGRKCRRPGCGRNAVATLTSNYADSTIVIGPLSVEADPQAYDLCEVHVDSFTAPRQWQVVRLVTEFEPAPPTPDDLDALAEAVRAASRRSPKRSEAVDRARSSMPADFRNPRPAATEVTRRSHLRLLKGEKEG</sequence>
<dbReference type="EMBL" id="ACRN01000015">
    <property type="protein sequence ID" value="EHM87332.1"/>
    <property type="molecule type" value="Genomic_DNA"/>
</dbReference>